<comment type="caution">
    <text evidence="2">The sequence shown here is derived from an EMBL/GenBank/DDBJ whole genome shotgun (WGS) entry which is preliminary data.</text>
</comment>
<dbReference type="RefSeq" id="WP_258817781.1">
    <property type="nucleotide sequence ID" value="NZ_JANUGW010000011.1"/>
</dbReference>
<accession>A0ABT1ZU56</accession>
<reference evidence="2 3" key="1">
    <citation type="submission" date="2022-08" db="EMBL/GenBank/DDBJ databases">
        <title>Reclassification of Massilia species as members of the genera Telluria, Duganella, Pseudoduganella, Mokoshia gen. nov. and Zemynaea gen. nov. using orthogonal and non-orthogonal genome-based approaches.</title>
        <authorList>
            <person name="Bowman J.P."/>
        </authorList>
    </citation>
    <scope>NUCLEOTIDE SEQUENCE [LARGE SCALE GENOMIC DNA]</scope>
    <source>
        <strain evidence="2 3">JCM 31316</strain>
    </source>
</reference>
<keyword evidence="3" id="KW-1185">Reference proteome</keyword>
<keyword evidence="1" id="KW-0732">Signal</keyword>
<protein>
    <recommendedName>
        <fullName evidence="4">Secreted protein</fullName>
    </recommendedName>
</protein>
<sequence length="118" mass="12330">MNTIKRLITCAVATFALLSSFSAHADEETGWRKIVDIGCHHVGGTCFVALDGAAFGASLGCPGAPTNQFRFDDGNTVTGRRTDSTLLAAAMSGKSVSIHLTGCSSQGTPTLAWYHVQP</sequence>
<dbReference type="EMBL" id="JANUGW010000011">
    <property type="protein sequence ID" value="MCS0583189.1"/>
    <property type="molecule type" value="Genomic_DNA"/>
</dbReference>
<proteinExistence type="predicted"/>
<evidence type="ECO:0000313" key="2">
    <source>
        <dbReference type="EMBL" id="MCS0583189.1"/>
    </source>
</evidence>
<feature type="signal peptide" evidence="1">
    <location>
        <begin position="1"/>
        <end position="25"/>
    </location>
</feature>
<evidence type="ECO:0008006" key="4">
    <source>
        <dbReference type="Google" id="ProtNLM"/>
    </source>
</evidence>
<name>A0ABT1ZU56_9BURK</name>
<organism evidence="2 3">
    <name type="scientific">Massilia pinisoli</name>
    <dbReference type="NCBI Taxonomy" id="1772194"/>
    <lineage>
        <taxon>Bacteria</taxon>
        <taxon>Pseudomonadati</taxon>
        <taxon>Pseudomonadota</taxon>
        <taxon>Betaproteobacteria</taxon>
        <taxon>Burkholderiales</taxon>
        <taxon>Oxalobacteraceae</taxon>
        <taxon>Telluria group</taxon>
        <taxon>Massilia</taxon>
    </lineage>
</organism>
<evidence type="ECO:0000256" key="1">
    <source>
        <dbReference type="SAM" id="SignalP"/>
    </source>
</evidence>
<dbReference type="Proteomes" id="UP001204151">
    <property type="component" value="Unassembled WGS sequence"/>
</dbReference>
<evidence type="ECO:0000313" key="3">
    <source>
        <dbReference type="Proteomes" id="UP001204151"/>
    </source>
</evidence>
<gene>
    <name evidence="2" type="ORF">NX784_16485</name>
</gene>
<feature type="chain" id="PRO_5047215063" description="Secreted protein" evidence="1">
    <location>
        <begin position="26"/>
        <end position="118"/>
    </location>
</feature>